<reference evidence="1" key="1">
    <citation type="submission" date="2021-05" db="EMBL/GenBank/DDBJ databases">
        <authorList>
            <person name="Scholz U."/>
            <person name="Mascher M."/>
            <person name="Fiebig A."/>
        </authorList>
    </citation>
    <scope>NUCLEOTIDE SEQUENCE [LARGE SCALE GENOMIC DNA]</scope>
</reference>
<dbReference type="EnsemblPlants" id="AVESA.00010b.r2.2AG0261790.1">
    <property type="protein sequence ID" value="AVESA.00010b.r2.2AG0261790.1.CDS.1"/>
    <property type="gene ID" value="AVESA.00010b.r2.2AG0261790"/>
</dbReference>
<organism evidence="1 2">
    <name type="scientific">Avena sativa</name>
    <name type="common">Oat</name>
    <dbReference type="NCBI Taxonomy" id="4498"/>
    <lineage>
        <taxon>Eukaryota</taxon>
        <taxon>Viridiplantae</taxon>
        <taxon>Streptophyta</taxon>
        <taxon>Embryophyta</taxon>
        <taxon>Tracheophyta</taxon>
        <taxon>Spermatophyta</taxon>
        <taxon>Magnoliopsida</taxon>
        <taxon>Liliopsida</taxon>
        <taxon>Poales</taxon>
        <taxon>Poaceae</taxon>
        <taxon>BOP clade</taxon>
        <taxon>Pooideae</taxon>
        <taxon>Poodae</taxon>
        <taxon>Poeae</taxon>
        <taxon>Poeae Chloroplast Group 1 (Aveneae type)</taxon>
        <taxon>Aveninae</taxon>
        <taxon>Avena</taxon>
    </lineage>
</organism>
<reference evidence="1" key="2">
    <citation type="submission" date="2025-09" db="UniProtKB">
        <authorList>
            <consortium name="EnsemblPlants"/>
        </authorList>
    </citation>
    <scope>IDENTIFICATION</scope>
</reference>
<protein>
    <submittedName>
        <fullName evidence="1">Uncharacterized protein</fullName>
    </submittedName>
</protein>
<dbReference type="Proteomes" id="UP001732700">
    <property type="component" value="Chromosome 2A"/>
</dbReference>
<name>A0ACD5UK95_AVESA</name>
<sequence length="1260" mass="141087">MDATIGAASRLIGTVLKQLSAELVEAYVASAELGLNSTKIKEDLLLTQGLLHEAQRSGVIDNPGLEGLLPMLSAKADEAEDALDELHYFIIQDQLDGTKYAVPDLGDGFSGHARHGRHALRHTVGNCLTCFSCSRMQTDDVADQSGVTKNTQNATNPNNDGPPDKLPFDRVAMSKKIKSAIEEMHSLSDRVSELLKIIPHHSSDTALVNLKRPVIGSTAAQDTLYGRRDLFEKTIINIITSGKNSSQTLSVLPIVGPGGIGKTTFTQHLYNDERTQKHFDVRVWVCVSSDFDVLRLTKNIHDCVRAIEKDESRISYQTTDLDQLQLYIGQKLKSKRFLIVFDDIWECNSEGWENLLAPFMKGEAKGNMVLVTTRFPSKAEMVKTTKPIPLKGLETEEFFTFFEALIFGGNRPEYYQEDLAAIAKDIANKLKGSPLAAKTVSQILKKDQSQEHWLGVLKNNKWQKQENVDDIMTSLRISYDYLPFHLKKCFPYFSLFPEDYSFDNLEITYFWIGIGIIEKDENYMEELVDNGFLVKEVNFQGDQYYTLHDLLHDLSRSISSKECVNISSVCFRADSIPKSVRHLSITMEDKYDGNFLGEMIKLRSKIDIVNLRALMIFRKYGETIDEILKDTFKEIEGLRVLYIEVKSLESLPYNFSKLIHLRCLKITPSRVRSEVTLPSTLSRFYHLVFLDLRDWRASAKLPKDISRLIKLHHLLTEDELHSSVSEVGNMKCLKELKKFHVKKESIGFELSQLGKLTELGGELNIYNLEKVATKEEAMEAKLVSKGDLKNLKLHWGDEQYRFTFSNALDGTTGLPDILDGLEPHPNLQSLAIKNQDGSAGPRWLCGDITLVMLKSLHLEGVSWVRPPPFGQLLHLESLKLKHVSGLGGIRPGICGITNKSFIHLKDIALENLPEFTEWVGAPNAQSFSRLEKIICRFCPNLCALSFMHDHPAGSCTSMLTLQISYCPKLFLPAMPHTSTVTHIDMPASPSGSAGAFQAGSKIPWVQAQLPKLTSLRELTIRGEPSFMSMALLSNLASLTCLELVDCKNLTVDGFNPLITAVRLKKFKVYNWEDGPRSVAANLISELVVASSAKLLSPSAGCFQLEYLEVDSIAAVLAAPVCSLLATSLQALRFSYDEREESFTEEEENALQLLTSLRLVSFHNCPGLPSLPQGLQSLSSLNILSVARCPQIQSLPNWKGLPTSLFHLMVINCPEIRNLPTEGIPAYLRFLDVIECSPELNEQAKKLQTTCSDRLHVRLNF</sequence>
<keyword evidence="2" id="KW-1185">Reference proteome</keyword>
<proteinExistence type="predicted"/>
<evidence type="ECO:0000313" key="1">
    <source>
        <dbReference type="EnsemblPlants" id="AVESA.00010b.r2.2AG0261790.1.CDS.1"/>
    </source>
</evidence>
<evidence type="ECO:0000313" key="2">
    <source>
        <dbReference type="Proteomes" id="UP001732700"/>
    </source>
</evidence>
<accession>A0ACD5UK95</accession>